<dbReference type="EMBL" id="ML995494">
    <property type="protein sequence ID" value="KAF2139045.1"/>
    <property type="molecule type" value="Genomic_DNA"/>
</dbReference>
<dbReference type="RefSeq" id="XP_033394758.1">
    <property type="nucleotide sequence ID" value="XM_033540951.1"/>
</dbReference>
<feature type="compositionally biased region" description="Basic residues" evidence="1">
    <location>
        <begin position="163"/>
        <end position="172"/>
    </location>
</feature>
<evidence type="ECO:0000256" key="1">
    <source>
        <dbReference type="SAM" id="MobiDB-lite"/>
    </source>
</evidence>
<dbReference type="AlphaFoldDB" id="A0A6A6B735"/>
<protein>
    <submittedName>
        <fullName evidence="2">Uncharacterized protein</fullName>
    </submittedName>
</protein>
<evidence type="ECO:0000313" key="3">
    <source>
        <dbReference type="Proteomes" id="UP000799438"/>
    </source>
</evidence>
<keyword evidence="3" id="KW-1185">Reference proteome</keyword>
<dbReference type="Proteomes" id="UP000799438">
    <property type="component" value="Unassembled WGS sequence"/>
</dbReference>
<gene>
    <name evidence="2" type="ORF">K452DRAFT_290148</name>
</gene>
<feature type="region of interest" description="Disordered" evidence="1">
    <location>
        <begin position="117"/>
        <end position="172"/>
    </location>
</feature>
<dbReference type="OrthoDB" id="3439027at2759"/>
<evidence type="ECO:0000313" key="2">
    <source>
        <dbReference type="EMBL" id="KAF2139045.1"/>
    </source>
</evidence>
<proteinExistence type="predicted"/>
<feature type="compositionally biased region" description="Basic and acidic residues" evidence="1">
    <location>
        <begin position="130"/>
        <end position="156"/>
    </location>
</feature>
<reference evidence="2" key="1">
    <citation type="journal article" date="2020" name="Stud. Mycol.">
        <title>101 Dothideomycetes genomes: a test case for predicting lifestyles and emergence of pathogens.</title>
        <authorList>
            <person name="Haridas S."/>
            <person name="Albert R."/>
            <person name="Binder M."/>
            <person name="Bloem J."/>
            <person name="Labutti K."/>
            <person name="Salamov A."/>
            <person name="Andreopoulos B."/>
            <person name="Baker S."/>
            <person name="Barry K."/>
            <person name="Bills G."/>
            <person name="Bluhm B."/>
            <person name="Cannon C."/>
            <person name="Castanera R."/>
            <person name="Culley D."/>
            <person name="Daum C."/>
            <person name="Ezra D."/>
            <person name="Gonzalez J."/>
            <person name="Henrissat B."/>
            <person name="Kuo A."/>
            <person name="Liang C."/>
            <person name="Lipzen A."/>
            <person name="Lutzoni F."/>
            <person name="Magnuson J."/>
            <person name="Mondo S."/>
            <person name="Nolan M."/>
            <person name="Ohm R."/>
            <person name="Pangilinan J."/>
            <person name="Park H.-J."/>
            <person name="Ramirez L."/>
            <person name="Alfaro M."/>
            <person name="Sun H."/>
            <person name="Tritt A."/>
            <person name="Yoshinaga Y."/>
            <person name="Zwiers L.-H."/>
            <person name="Turgeon B."/>
            <person name="Goodwin S."/>
            <person name="Spatafora J."/>
            <person name="Crous P."/>
            <person name="Grigoriev I."/>
        </authorList>
    </citation>
    <scope>NUCLEOTIDE SEQUENCE</scope>
    <source>
        <strain evidence="2">CBS 121167</strain>
    </source>
</reference>
<sequence>MPLRGHHRRTQSWPPLTARHLLSVAPIHFHLNPNSKRPAAATPDPLLDIDEDPFAHFLSPLTDEDNPLDTLSFSAGIVLSEPGSMKEKLRKKLARRWAKHVAKCPVKRNAETGHAFVGTKTTGDVPQGTDAKEPLPYHTVVREPRPSLREPTKGRAQELVGGGKRKRRKYRHSWRAPDGDLFTVVEEAEGGDSHIEQQYSG</sequence>
<name>A0A6A6B735_9PEZI</name>
<dbReference type="GeneID" id="54298447"/>
<accession>A0A6A6B735</accession>
<organism evidence="2 3">
    <name type="scientific">Aplosporella prunicola CBS 121167</name>
    <dbReference type="NCBI Taxonomy" id="1176127"/>
    <lineage>
        <taxon>Eukaryota</taxon>
        <taxon>Fungi</taxon>
        <taxon>Dikarya</taxon>
        <taxon>Ascomycota</taxon>
        <taxon>Pezizomycotina</taxon>
        <taxon>Dothideomycetes</taxon>
        <taxon>Dothideomycetes incertae sedis</taxon>
        <taxon>Botryosphaeriales</taxon>
        <taxon>Aplosporellaceae</taxon>
        <taxon>Aplosporella</taxon>
    </lineage>
</organism>